<dbReference type="Proteomes" id="UP000436513">
    <property type="component" value="Segment"/>
</dbReference>
<proteinExistence type="predicted"/>
<organism evidence="2 3">
    <name type="scientific">Rhizobium phage RL38J1</name>
    <dbReference type="NCBI Taxonomy" id="2663232"/>
    <lineage>
        <taxon>Viruses</taxon>
        <taxon>Duplodnaviria</taxon>
        <taxon>Heunggongvirae</taxon>
        <taxon>Uroviricota</taxon>
        <taxon>Caudoviricetes</taxon>
        <taxon>Pootjesviridae</taxon>
        <taxon>Innesvirus</taxon>
        <taxon>Innesvirus RL38J1</taxon>
    </lineage>
</organism>
<keyword evidence="2" id="KW-0540">Nuclease</keyword>
<dbReference type="SUPFAM" id="SSF47077">
    <property type="entry name" value="T4 endonuclease V"/>
    <property type="match status" value="1"/>
</dbReference>
<keyword evidence="3" id="KW-1185">Reference proteome</keyword>
<dbReference type="EMBL" id="MN549360">
    <property type="protein sequence ID" value="QGZ13948.1"/>
    <property type="molecule type" value="Genomic_DNA"/>
</dbReference>
<dbReference type="PIRSF" id="PIRSF001000">
    <property type="entry name" value="PDG_ENDV"/>
    <property type="match status" value="1"/>
</dbReference>
<dbReference type="Pfam" id="PF03013">
    <property type="entry name" value="Pyr_excise"/>
    <property type="match status" value="1"/>
</dbReference>
<reference evidence="2 3" key="1">
    <citation type="submission" date="2019-10" db="EMBL/GenBank/DDBJ databases">
        <title>Complete genome sequence of bacteriophage vB_RLeM_RL38JI.</title>
        <authorList>
            <person name="Gunathilake D."/>
            <person name="Bhat S."/>
            <person name="Yost C.K."/>
            <person name="Hynes M.F."/>
        </authorList>
    </citation>
    <scope>NUCLEOTIDE SEQUENCE [LARGE SCALE GENOMIC DNA]</scope>
</reference>
<keyword evidence="2" id="KW-0255">Endonuclease</keyword>
<evidence type="ECO:0000313" key="3">
    <source>
        <dbReference type="Proteomes" id="UP000436513"/>
    </source>
</evidence>
<name>A0A6B9J3C0_9CAUD</name>
<dbReference type="InterPro" id="IPR024796">
    <property type="entry name" value="T4_endonuc_V"/>
</dbReference>
<accession>A0A6B9J3C0</accession>
<evidence type="ECO:0000313" key="2">
    <source>
        <dbReference type="EMBL" id="QGZ13948.1"/>
    </source>
</evidence>
<evidence type="ECO:0000256" key="1">
    <source>
        <dbReference type="PIRSR" id="PIRSR001000-1"/>
    </source>
</evidence>
<keyword evidence="2" id="KW-0378">Hydrolase</keyword>
<feature type="active site" description="Proton acceptor" evidence="1">
    <location>
        <position position="23"/>
    </location>
</feature>
<dbReference type="InterPro" id="IPR004260">
    <property type="entry name" value="Pyr-dimer_DNA_glycosylase"/>
</dbReference>
<dbReference type="GO" id="GO:0004519">
    <property type="term" value="F:endonuclease activity"/>
    <property type="evidence" value="ECO:0007669"/>
    <property type="project" value="UniProtKB-KW"/>
</dbReference>
<gene>
    <name evidence="2" type="ORF">RL38J1_053</name>
</gene>
<protein>
    <submittedName>
        <fullName evidence="2">Endonuclease</fullName>
    </submittedName>
</protein>
<dbReference type="Gene3D" id="1.10.440.10">
    <property type="entry name" value="T4 endonuclease V"/>
    <property type="match status" value="1"/>
</dbReference>
<sequence>MTRINLIPPKQLHPKHLQGEYFELPRVFTAVQKAILKNRTPEEFAHLTGYRMGTGHVQFFYTRLDFLEKRFKLLVHELFQRNVNINRFHLSDFHIPIEWFGSWTPTEAEIEISRQRINARLLTMRDGERWIS</sequence>